<evidence type="ECO:0000313" key="1">
    <source>
        <dbReference type="EMBL" id="KHN01281.1"/>
    </source>
</evidence>
<organism evidence="1">
    <name type="scientific">Glycine soja</name>
    <name type="common">Wild soybean</name>
    <dbReference type="NCBI Taxonomy" id="3848"/>
    <lineage>
        <taxon>Eukaryota</taxon>
        <taxon>Viridiplantae</taxon>
        <taxon>Streptophyta</taxon>
        <taxon>Embryophyta</taxon>
        <taxon>Tracheophyta</taxon>
        <taxon>Spermatophyta</taxon>
        <taxon>Magnoliopsida</taxon>
        <taxon>eudicotyledons</taxon>
        <taxon>Gunneridae</taxon>
        <taxon>Pentapetalae</taxon>
        <taxon>rosids</taxon>
        <taxon>fabids</taxon>
        <taxon>Fabales</taxon>
        <taxon>Fabaceae</taxon>
        <taxon>Papilionoideae</taxon>
        <taxon>50 kb inversion clade</taxon>
        <taxon>NPAAA clade</taxon>
        <taxon>indigoferoid/millettioid clade</taxon>
        <taxon>Phaseoleae</taxon>
        <taxon>Glycine</taxon>
        <taxon>Glycine subgen. Soja</taxon>
    </lineage>
</organism>
<proteinExistence type="predicted"/>
<sequence length="54" mass="6040">MSNFSAGGFESVLIFFPFPWPNKIERNCMTLIPIKSCVQQAYLINLRSGDGSTI</sequence>
<gene>
    <name evidence="1" type="ORF">glysoja_047139</name>
</gene>
<dbReference type="Proteomes" id="UP000053555">
    <property type="component" value="Unassembled WGS sequence"/>
</dbReference>
<accession>A0A0B2NVZ0</accession>
<reference evidence="1" key="1">
    <citation type="submission" date="2014-07" db="EMBL/GenBank/DDBJ databases">
        <title>Identification of a novel salt tolerance gene in wild soybean by whole-genome sequencing.</title>
        <authorList>
            <person name="Lam H.-M."/>
            <person name="Qi X."/>
            <person name="Li M.-W."/>
            <person name="Liu X."/>
            <person name="Xie M."/>
            <person name="Ni M."/>
            <person name="Xu X."/>
        </authorList>
    </citation>
    <scope>NUCLEOTIDE SEQUENCE [LARGE SCALE GENOMIC DNA]</scope>
    <source>
        <tissue evidence="1">Root</tissue>
    </source>
</reference>
<dbReference type="EMBL" id="KN671037">
    <property type="protein sequence ID" value="KHN01281.1"/>
    <property type="molecule type" value="Genomic_DNA"/>
</dbReference>
<dbReference type="AlphaFoldDB" id="A0A0B2NVZ0"/>
<name>A0A0B2NVZ0_GLYSO</name>
<protein>
    <submittedName>
        <fullName evidence="1">Uncharacterized protein</fullName>
    </submittedName>
</protein>